<name>A0A2P4SKL8_BAMTH</name>
<evidence type="ECO:0000313" key="2">
    <source>
        <dbReference type="Proteomes" id="UP000237246"/>
    </source>
</evidence>
<dbReference type="AlphaFoldDB" id="A0A2P4SKL8"/>
<feature type="non-terminal residue" evidence="1">
    <location>
        <position position="1"/>
    </location>
</feature>
<organism evidence="1 2">
    <name type="scientific">Bambusicola thoracicus</name>
    <name type="common">Chinese bamboo-partridge</name>
    <name type="synonym">Perdix thoracica</name>
    <dbReference type="NCBI Taxonomy" id="9083"/>
    <lineage>
        <taxon>Eukaryota</taxon>
        <taxon>Metazoa</taxon>
        <taxon>Chordata</taxon>
        <taxon>Craniata</taxon>
        <taxon>Vertebrata</taxon>
        <taxon>Euteleostomi</taxon>
        <taxon>Archelosauria</taxon>
        <taxon>Archosauria</taxon>
        <taxon>Dinosauria</taxon>
        <taxon>Saurischia</taxon>
        <taxon>Theropoda</taxon>
        <taxon>Coelurosauria</taxon>
        <taxon>Aves</taxon>
        <taxon>Neognathae</taxon>
        <taxon>Galloanserae</taxon>
        <taxon>Galliformes</taxon>
        <taxon>Phasianidae</taxon>
        <taxon>Perdicinae</taxon>
        <taxon>Bambusicola</taxon>
    </lineage>
</organism>
<comment type="caution">
    <text evidence="1">The sequence shown here is derived from an EMBL/GenBank/DDBJ whole genome shotgun (WGS) entry which is preliminary data.</text>
</comment>
<proteinExistence type="predicted"/>
<sequence>GSHLQPRAQPFPENVVFVWAVHPRLTACNKKDRSCLDEYDYSSGFVFLAPGSELAGSDSPLLPCPGDHWRNT</sequence>
<evidence type="ECO:0000313" key="1">
    <source>
        <dbReference type="EMBL" id="POI24658.1"/>
    </source>
</evidence>
<protein>
    <submittedName>
        <fullName evidence="1">Uncharacterized protein</fullName>
    </submittedName>
</protein>
<accession>A0A2P4SKL8</accession>
<dbReference type="Proteomes" id="UP000237246">
    <property type="component" value="Unassembled WGS sequence"/>
</dbReference>
<reference evidence="1 2" key="1">
    <citation type="submission" date="2018-01" db="EMBL/GenBank/DDBJ databases">
        <title>Comparison of the Chinese Bamboo Partridge and Red Junglefowl genome sequences highlights the importance of demography in genome evolution.</title>
        <authorList>
            <person name="Tiley G.P."/>
            <person name="Kimball R.T."/>
            <person name="Braun E.L."/>
            <person name="Burleigh J.G."/>
        </authorList>
    </citation>
    <scope>NUCLEOTIDE SEQUENCE [LARGE SCALE GENOMIC DNA]</scope>
    <source>
        <strain evidence="1">RTK389</strain>
        <tissue evidence="1">Blood</tissue>
    </source>
</reference>
<keyword evidence="2" id="KW-1185">Reference proteome</keyword>
<dbReference type="EMBL" id="PPHD01039373">
    <property type="protein sequence ID" value="POI24658.1"/>
    <property type="molecule type" value="Genomic_DNA"/>
</dbReference>
<gene>
    <name evidence="1" type="ORF">CIB84_011592</name>
</gene>